<evidence type="ECO:0000256" key="4">
    <source>
        <dbReference type="ARBA" id="ARBA00022692"/>
    </source>
</evidence>
<name>A0A1M5UJA7_9BACI</name>
<evidence type="ECO:0000313" key="9">
    <source>
        <dbReference type="EMBL" id="SHH63001.1"/>
    </source>
</evidence>
<evidence type="ECO:0000256" key="2">
    <source>
        <dbReference type="ARBA" id="ARBA00022475"/>
    </source>
</evidence>
<keyword evidence="2" id="KW-1003">Cell membrane</keyword>
<evidence type="ECO:0000256" key="7">
    <source>
        <dbReference type="PIRSR" id="PIRSR600715-1"/>
    </source>
</evidence>
<evidence type="ECO:0000256" key="3">
    <source>
        <dbReference type="ARBA" id="ARBA00022679"/>
    </source>
</evidence>
<keyword evidence="4 8" id="KW-0812">Transmembrane</keyword>
<dbReference type="InterPro" id="IPR000715">
    <property type="entry name" value="Glycosyl_transferase_4"/>
</dbReference>
<evidence type="ECO:0000313" key="10">
    <source>
        <dbReference type="Proteomes" id="UP000184079"/>
    </source>
</evidence>
<feature type="transmembrane region" description="Helical" evidence="8">
    <location>
        <begin position="103"/>
        <end position="120"/>
    </location>
</feature>
<keyword evidence="7" id="KW-0460">Magnesium</keyword>
<feature type="transmembrane region" description="Helical" evidence="8">
    <location>
        <begin position="74"/>
        <end position="91"/>
    </location>
</feature>
<evidence type="ECO:0000256" key="5">
    <source>
        <dbReference type="ARBA" id="ARBA00022989"/>
    </source>
</evidence>
<feature type="binding site" evidence="7">
    <location>
        <position position="153"/>
    </location>
    <ligand>
        <name>Mg(2+)</name>
        <dbReference type="ChEBI" id="CHEBI:18420"/>
    </ligand>
</feature>
<comment type="subcellular location">
    <subcellularLocation>
        <location evidence="1">Cell membrane</location>
        <topology evidence="1">Multi-pass membrane protein</topology>
    </subcellularLocation>
</comment>
<dbReference type="GO" id="GO:0044038">
    <property type="term" value="P:cell wall macromolecule biosynthetic process"/>
    <property type="evidence" value="ECO:0007669"/>
    <property type="project" value="TreeGrafter"/>
</dbReference>
<feature type="transmembrane region" description="Helical" evidence="8">
    <location>
        <begin position="6"/>
        <end position="26"/>
    </location>
</feature>
<dbReference type="AlphaFoldDB" id="A0A1M5UJA7"/>
<accession>A0A1M5UJA7</accession>
<feature type="transmembrane region" description="Helical" evidence="8">
    <location>
        <begin position="289"/>
        <end position="308"/>
    </location>
</feature>
<organism evidence="9 10">
    <name type="scientific">Virgibacillus chiguensis</name>
    <dbReference type="NCBI Taxonomy" id="411959"/>
    <lineage>
        <taxon>Bacteria</taxon>
        <taxon>Bacillati</taxon>
        <taxon>Bacillota</taxon>
        <taxon>Bacilli</taxon>
        <taxon>Bacillales</taxon>
        <taxon>Bacillaceae</taxon>
        <taxon>Virgibacillus</taxon>
    </lineage>
</organism>
<dbReference type="CDD" id="cd06853">
    <property type="entry name" value="GT_WecA_like"/>
    <property type="match status" value="1"/>
</dbReference>
<keyword evidence="3 9" id="KW-0808">Transferase</keyword>
<dbReference type="GO" id="GO:0071555">
    <property type="term" value="P:cell wall organization"/>
    <property type="evidence" value="ECO:0007669"/>
    <property type="project" value="TreeGrafter"/>
</dbReference>
<comment type="cofactor">
    <cofactor evidence="7">
        <name>Mg(2+)</name>
        <dbReference type="ChEBI" id="CHEBI:18420"/>
    </cofactor>
</comment>
<feature type="transmembrane region" description="Helical" evidence="8">
    <location>
        <begin position="238"/>
        <end position="259"/>
    </location>
</feature>
<dbReference type="OrthoDB" id="9783652at2"/>
<dbReference type="GO" id="GO:0046872">
    <property type="term" value="F:metal ion binding"/>
    <property type="evidence" value="ECO:0007669"/>
    <property type="project" value="UniProtKB-KW"/>
</dbReference>
<keyword evidence="10" id="KW-1185">Reference proteome</keyword>
<dbReference type="GO" id="GO:0016780">
    <property type="term" value="F:phosphotransferase activity, for other substituted phosphate groups"/>
    <property type="evidence" value="ECO:0007669"/>
    <property type="project" value="InterPro"/>
</dbReference>
<dbReference type="PANTHER" id="PTHR22926">
    <property type="entry name" value="PHOSPHO-N-ACETYLMURAMOYL-PENTAPEPTIDE-TRANSFERASE"/>
    <property type="match status" value="1"/>
</dbReference>
<feature type="transmembrane region" description="Helical" evidence="8">
    <location>
        <begin position="47"/>
        <end position="68"/>
    </location>
</feature>
<keyword evidence="5 8" id="KW-1133">Transmembrane helix</keyword>
<keyword evidence="7" id="KW-0479">Metal-binding</keyword>
<dbReference type="GO" id="GO:0005886">
    <property type="term" value="C:plasma membrane"/>
    <property type="evidence" value="ECO:0007669"/>
    <property type="project" value="UniProtKB-SubCell"/>
</dbReference>
<dbReference type="EMBL" id="FQXD01000010">
    <property type="protein sequence ID" value="SHH63001.1"/>
    <property type="molecule type" value="Genomic_DNA"/>
</dbReference>
<proteinExistence type="predicted"/>
<gene>
    <name evidence="9" type="ORF">SAMN05421807_1103</name>
</gene>
<protein>
    <submittedName>
        <fullName evidence="9">UDP-GlcNAc:undecaprenyl-phosphate GlcNAc-1-phosphate transferase</fullName>
    </submittedName>
</protein>
<dbReference type="Pfam" id="PF00953">
    <property type="entry name" value="Glycos_transf_4"/>
    <property type="match status" value="1"/>
</dbReference>
<dbReference type="Proteomes" id="UP000184079">
    <property type="component" value="Unassembled WGS sequence"/>
</dbReference>
<evidence type="ECO:0000256" key="6">
    <source>
        <dbReference type="ARBA" id="ARBA00023136"/>
    </source>
</evidence>
<dbReference type="RefSeq" id="WP_073009471.1">
    <property type="nucleotide sequence ID" value="NZ_FQXD01000010.1"/>
</dbReference>
<feature type="transmembrane region" description="Helical" evidence="8">
    <location>
        <begin position="126"/>
        <end position="146"/>
    </location>
</feature>
<feature type="transmembrane region" description="Helical" evidence="8">
    <location>
        <begin position="184"/>
        <end position="202"/>
    </location>
</feature>
<dbReference type="PROSITE" id="PS01348">
    <property type="entry name" value="MRAY_2"/>
    <property type="match status" value="1"/>
</dbReference>
<dbReference type="GO" id="GO:0009103">
    <property type="term" value="P:lipopolysaccharide biosynthetic process"/>
    <property type="evidence" value="ECO:0007669"/>
    <property type="project" value="TreeGrafter"/>
</dbReference>
<feature type="transmembrane region" description="Helical" evidence="8">
    <location>
        <begin position="214"/>
        <end position="232"/>
    </location>
</feature>
<dbReference type="PANTHER" id="PTHR22926:SF3">
    <property type="entry name" value="UNDECAPRENYL-PHOSPHATE ALPHA-N-ACETYLGLUCOSAMINYL 1-PHOSPHATE TRANSFERASE"/>
    <property type="match status" value="1"/>
</dbReference>
<keyword evidence="6 8" id="KW-0472">Membrane</keyword>
<reference evidence="10" key="1">
    <citation type="submission" date="2016-11" db="EMBL/GenBank/DDBJ databases">
        <authorList>
            <person name="Varghese N."/>
            <person name="Submissions S."/>
        </authorList>
    </citation>
    <scope>NUCLEOTIDE SEQUENCE [LARGE SCALE GENOMIC DNA]</scope>
    <source>
        <strain evidence="10">CGMCC 1.6496</strain>
    </source>
</reference>
<sequence>MFYIQEWIIAFIISMLTALLVTPLIKKLAFYLNAVDKPDNHRKNHKGIKASLGGLAVFIGAAAGFLYLQPEHPQMSTIIIGAVIMLLTGFVDDIFELKPYYKLFGQITAAIVVVSSGLIIEKLTVPFLSTVYLDGWAYVITILWIVGASNAINLIDGLDGLAAGVSAIGLSSILVMAIMDYRIVVAYLCIVLVGSCIGFLYHNFYPAKIFMGDTGALFLGYAIAIVSMMGLFKNVALFSFIIPIIVIAIPIFDTTLAIIRRIINQQSIATADKQHIHYQLMKMGYSHKTTVLIIYAFSAFFGLLAITFNSSTMQASMITLVIAVIAMQVIAELSGMILQGKQPILGSMRKVFGMHKTNQIK</sequence>
<dbReference type="InterPro" id="IPR018480">
    <property type="entry name" value="PNAcMuramoyl-5peptid_Trfase_CS"/>
</dbReference>
<evidence type="ECO:0000256" key="1">
    <source>
        <dbReference type="ARBA" id="ARBA00004651"/>
    </source>
</evidence>
<feature type="binding site" evidence="7">
    <location>
        <position position="213"/>
    </location>
    <ligand>
        <name>Mg(2+)</name>
        <dbReference type="ChEBI" id="CHEBI:18420"/>
    </ligand>
</feature>
<feature type="transmembrane region" description="Helical" evidence="8">
    <location>
        <begin position="158"/>
        <end position="178"/>
    </location>
</feature>
<evidence type="ECO:0000256" key="8">
    <source>
        <dbReference type="SAM" id="Phobius"/>
    </source>
</evidence>
<feature type="transmembrane region" description="Helical" evidence="8">
    <location>
        <begin position="314"/>
        <end position="338"/>
    </location>
</feature>